<dbReference type="Proteomes" id="UP000199648">
    <property type="component" value="Unassembled WGS sequence"/>
</dbReference>
<keyword evidence="6" id="KW-1185">Reference proteome</keyword>
<evidence type="ECO:0000313" key="5">
    <source>
        <dbReference type="EMBL" id="SCZ50201.1"/>
    </source>
</evidence>
<accession>A0A1G5PLW7</accession>
<dbReference type="InterPro" id="IPR023430">
    <property type="entry name" value="Pept_HybD-like_dom_sf"/>
</dbReference>
<comment type="similarity">
    <text evidence="1">Belongs to the peptidase A31 family.</text>
</comment>
<gene>
    <name evidence="5" type="ORF">SAMN03097708_00361</name>
</gene>
<dbReference type="NCBIfam" id="TIGR00072">
    <property type="entry name" value="hydrog_prot"/>
    <property type="match status" value="1"/>
</dbReference>
<reference evidence="5 6" key="1">
    <citation type="submission" date="2016-10" db="EMBL/GenBank/DDBJ databases">
        <authorList>
            <person name="de Groot N.N."/>
        </authorList>
    </citation>
    <scope>NUCLEOTIDE SEQUENCE [LARGE SCALE GENOMIC DNA]</scope>
    <source>
        <strain evidence="5 6">HLD2</strain>
    </source>
</reference>
<dbReference type="Pfam" id="PF01750">
    <property type="entry name" value="HycI"/>
    <property type="match status" value="1"/>
</dbReference>
<evidence type="ECO:0000256" key="2">
    <source>
        <dbReference type="ARBA" id="ARBA00022670"/>
    </source>
</evidence>
<evidence type="ECO:0000256" key="4">
    <source>
        <dbReference type="ARBA" id="ARBA00022801"/>
    </source>
</evidence>
<keyword evidence="3" id="KW-0064">Aspartyl protease</keyword>
<name>A0A1G5PLW7_9GAMM</name>
<keyword evidence="4" id="KW-0378">Hydrolase</keyword>
<evidence type="ECO:0000313" key="6">
    <source>
        <dbReference type="Proteomes" id="UP000199648"/>
    </source>
</evidence>
<dbReference type="SUPFAM" id="SSF53163">
    <property type="entry name" value="HybD-like"/>
    <property type="match status" value="1"/>
</dbReference>
<dbReference type="STRING" id="415747.SAMN03097708_00361"/>
<dbReference type="GO" id="GO:0004190">
    <property type="term" value="F:aspartic-type endopeptidase activity"/>
    <property type="evidence" value="ECO:0007669"/>
    <property type="project" value="UniProtKB-KW"/>
</dbReference>
<organism evidence="5 6">
    <name type="scientific">Thiohalomonas denitrificans</name>
    <dbReference type="NCBI Taxonomy" id="415747"/>
    <lineage>
        <taxon>Bacteria</taxon>
        <taxon>Pseudomonadati</taxon>
        <taxon>Pseudomonadota</taxon>
        <taxon>Gammaproteobacteria</taxon>
        <taxon>Thiohalomonadales</taxon>
        <taxon>Thiohalomonadaceae</taxon>
        <taxon>Thiohalomonas</taxon>
    </lineage>
</organism>
<dbReference type="EMBL" id="FMWD01000001">
    <property type="protein sequence ID" value="SCZ50201.1"/>
    <property type="molecule type" value="Genomic_DNA"/>
</dbReference>
<dbReference type="AlphaFoldDB" id="A0A1G5PLW7"/>
<keyword evidence="2 5" id="KW-0645">Protease</keyword>
<sequence length="152" mass="16527">MSRLPRGRIIGVGSPFGADSTGWRVVEYLQEAGFPELFPRVDWQILDRPGPRLMEWFADMDLVIIIDALLGGVQGESRVLDAAALTENASLSTHGFGVAEALAMAEALDELPTHLVILAIEVGDGETVVSCNYQVVVDRLVRLLSDYGFSPQ</sequence>
<dbReference type="Gene3D" id="3.40.50.1450">
    <property type="entry name" value="HybD-like"/>
    <property type="match status" value="1"/>
</dbReference>
<dbReference type="PANTHER" id="PTHR30302:SF1">
    <property type="entry name" value="HYDROGENASE 2 MATURATION PROTEASE"/>
    <property type="match status" value="1"/>
</dbReference>
<dbReference type="InterPro" id="IPR000671">
    <property type="entry name" value="Peptidase_A31"/>
</dbReference>
<dbReference type="GO" id="GO:0008047">
    <property type="term" value="F:enzyme activator activity"/>
    <property type="evidence" value="ECO:0007669"/>
    <property type="project" value="InterPro"/>
</dbReference>
<protein>
    <submittedName>
        <fullName evidence="5">Hydrogenase maturation protease</fullName>
    </submittedName>
</protein>
<dbReference type="PANTHER" id="PTHR30302">
    <property type="entry name" value="HYDROGENASE 1 MATURATION PROTEASE"/>
    <property type="match status" value="1"/>
</dbReference>
<dbReference type="GO" id="GO:0016485">
    <property type="term" value="P:protein processing"/>
    <property type="evidence" value="ECO:0007669"/>
    <property type="project" value="TreeGrafter"/>
</dbReference>
<dbReference type="RefSeq" id="WP_175452396.1">
    <property type="nucleotide sequence ID" value="NZ_FMWD01000001.1"/>
</dbReference>
<proteinExistence type="inferred from homology"/>
<evidence type="ECO:0000256" key="1">
    <source>
        <dbReference type="ARBA" id="ARBA00006814"/>
    </source>
</evidence>
<evidence type="ECO:0000256" key="3">
    <source>
        <dbReference type="ARBA" id="ARBA00022750"/>
    </source>
</evidence>